<protein>
    <submittedName>
        <fullName evidence="5">ABC transporter substrate-binding protein</fullName>
    </submittedName>
</protein>
<accession>A0A1U9UNC1</accession>
<sequence length="337" mass="36018">MTKLKFLSRALLALGTFASTVVMAQTASVSGETIRIQKYPGVISMLAIVAAERGYCAKYGINCVLSTIPSSVVGLQSMLSGGLDVATPAVEAALQLAAKGTPVRLIANISRNGPYVFAVSDQMSSGPNQKKGFPALMHDLKGKKVGVTTRGSGPEYILRSMLAAAGMKDSDVTIVAVGGPDTIYAGLVNKQIDAAVSFEPMGALCEVLKTCHISLWFPRGDGPKELTLLAGAYVPMVVRAEYAEKNPKVIAALRSALKDAEAFVHTSSNFDELQRITAKHFKMEHPQADALIATMLRNTLPNLYYEIDPKGVQAASDYMVRTGQLDKPVDISRLVLR</sequence>
<dbReference type="GO" id="GO:0042918">
    <property type="term" value="P:alkanesulfonate transmembrane transport"/>
    <property type="evidence" value="ECO:0007669"/>
    <property type="project" value="TreeGrafter"/>
</dbReference>
<evidence type="ECO:0000256" key="1">
    <source>
        <dbReference type="ARBA" id="ARBA00004418"/>
    </source>
</evidence>
<evidence type="ECO:0000313" key="5">
    <source>
        <dbReference type="EMBL" id="AQV94090.1"/>
    </source>
</evidence>
<dbReference type="Gene3D" id="3.40.190.10">
    <property type="entry name" value="Periplasmic binding protein-like II"/>
    <property type="match status" value="3"/>
</dbReference>
<evidence type="ECO:0000256" key="4">
    <source>
        <dbReference type="SAM" id="SignalP"/>
    </source>
</evidence>
<proteinExistence type="inferred from homology"/>
<organism evidence="5 6">
    <name type="scientific">Cupriavidus necator</name>
    <name type="common">Alcaligenes eutrophus</name>
    <name type="synonym">Ralstonia eutropha</name>
    <dbReference type="NCBI Taxonomy" id="106590"/>
    <lineage>
        <taxon>Bacteria</taxon>
        <taxon>Pseudomonadati</taxon>
        <taxon>Pseudomonadota</taxon>
        <taxon>Betaproteobacteria</taxon>
        <taxon>Burkholderiales</taxon>
        <taxon>Burkholderiaceae</taxon>
        <taxon>Cupriavidus</taxon>
    </lineage>
</organism>
<dbReference type="AlphaFoldDB" id="A0A1U9UNC1"/>
<dbReference type="Pfam" id="PF13379">
    <property type="entry name" value="NMT1_2"/>
    <property type="match status" value="1"/>
</dbReference>
<dbReference type="KEGG" id="cuh:BJN34_09335"/>
<dbReference type="PANTHER" id="PTHR30024:SF47">
    <property type="entry name" value="TAURINE-BINDING PERIPLASMIC PROTEIN"/>
    <property type="match status" value="1"/>
</dbReference>
<dbReference type="Proteomes" id="UP000189627">
    <property type="component" value="Chromosome 1"/>
</dbReference>
<reference evidence="6" key="1">
    <citation type="submission" date="2017-02" db="EMBL/GenBank/DDBJ databases">
        <title>Complete genome sequence of Cupriavidus necator strain NH9, a 3-chlorobenzoate degrader.</title>
        <authorList>
            <person name="Moriuchi R."/>
            <person name="Dohra H."/>
            <person name="Ogawa N."/>
        </authorList>
    </citation>
    <scope>NUCLEOTIDE SEQUENCE [LARGE SCALE GENOMIC DNA]</scope>
    <source>
        <strain evidence="6">NH9</strain>
    </source>
</reference>
<feature type="chain" id="PRO_5012888801" evidence="4">
    <location>
        <begin position="25"/>
        <end position="337"/>
    </location>
</feature>
<gene>
    <name evidence="5" type="ORF">BJN34_09335</name>
</gene>
<dbReference type="PANTHER" id="PTHR30024">
    <property type="entry name" value="ALIPHATIC SULFONATES-BINDING PROTEIN-RELATED"/>
    <property type="match status" value="1"/>
</dbReference>
<dbReference type="EMBL" id="CP017757">
    <property type="protein sequence ID" value="AQV94090.1"/>
    <property type="molecule type" value="Genomic_DNA"/>
</dbReference>
<dbReference type="CDD" id="cd01008">
    <property type="entry name" value="PBP2_NrtA_SsuA_CpmA_like"/>
    <property type="match status" value="1"/>
</dbReference>
<dbReference type="RefSeq" id="WP_164704838.1">
    <property type="nucleotide sequence ID" value="NZ_CP017757.2"/>
</dbReference>
<dbReference type="GO" id="GO:0042597">
    <property type="term" value="C:periplasmic space"/>
    <property type="evidence" value="ECO:0007669"/>
    <property type="project" value="UniProtKB-SubCell"/>
</dbReference>
<evidence type="ECO:0000256" key="3">
    <source>
        <dbReference type="ARBA" id="ARBA00022729"/>
    </source>
</evidence>
<evidence type="ECO:0000313" key="6">
    <source>
        <dbReference type="Proteomes" id="UP000189627"/>
    </source>
</evidence>
<comment type="similarity">
    <text evidence="2">Belongs to the bacterial solute-binding protein SsuA/TauA family.</text>
</comment>
<dbReference type="SUPFAM" id="SSF53850">
    <property type="entry name" value="Periplasmic binding protein-like II"/>
    <property type="match status" value="1"/>
</dbReference>
<evidence type="ECO:0000256" key="2">
    <source>
        <dbReference type="ARBA" id="ARBA00010742"/>
    </source>
</evidence>
<comment type="subcellular location">
    <subcellularLocation>
        <location evidence="1">Periplasm</location>
    </subcellularLocation>
</comment>
<feature type="signal peptide" evidence="4">
    <location>
        <begin position="1"/>
        <end position="24"/>
    </location>
</feature>
<name>A0A1U9UNC1_CUPNE</name>
<keyword evidence="3 4" id="KW-0732">Signal</keyword>